<evidence type="ECO:0000313" key="2">
    <source>
        <dbReference type="Proteomes" id="UP000823749"/>
    </source>
</evidence>
<accession>A0AAV6K4S2</accession>
<protein>
    <submittedName>
        <fullName evidence="1">Uncharacterized protein</fullName>
    </submittedName>
</protein>
<dbReference type="AlphaFoldDB" id="A0AAV6K4S2"/>
<name>A0AAV6K4S2_9ERIC</name>
<sequence length="120" mass="13794">MENANEQPPQRWWRRVLWQKIAMVMIVLFMEVTKLAMAMVMIVTSIAIVNFATSMKITIITIAIFQDGILRHHLWGGCSFAFSISARRVKFPRDPEGPMRCLRGTLDSYVAFRSYLAAIL</sequence>
<proteinExistence type="predicted"/>
<evidence type="ECO:0000313" key="1">
    <source>
        <dbReference type="EMBL" id="KAG5547376.1"/>
    </source>
</evidence>
<comment type="caution">
    <text evidence="1">The sequence shown here is derived from an EMBL/GenBank/DDBJ whole genome shotgun (WGS) entry which is preliminary data.</text>
</comment>
<dbReference type="EMBL" id="JACTNZ010000005">
    <property type="protein sequence ID" value="KAG5547376.1"/>
    <property type="molecule type" value="Genomic_DNA"/>
</dbReference>
<reference evidence="1" key="1">
    <citation type="submission" date="2020-08" db="EMBL/GenBank/DDBJ databases">
        <title>Plant Genome Project.</title>
        <authorList>
            <person name="Zhang R.-G."/>
        </authorList>
    </citation>
    <scope>NUCLEOTIDE SEQUENCE</scope>
    <source>
        <strain evidence="1">WSP0</strain>
        <tissue evidence="1">Leaf</tissue>
    </source>
</reference>
<organism evidence="1 2">
    <name type="scientific">Rhododendron griersonianum</name>
    <dbReference type="NCBI Taxonomy" id="479676"/>
    <lineage>
        <taxon>Eukaryota</taxon>
        <taxon>Viridiplantae</taxon>
        <taxon>Streptophyta</taxon>
        <taxon>Embryophyta</taxon>
        <taxon>Tracheophyta</taxon>
        <taxon>Spermatophyta</taxon>
        <taxon>Magnoliopsida</taxon>
        <taxon>eudicotyledons</taxon>
        <taxon>Gunneridae</taxon>
        <taxon>Pentapetalae</taxon>
        <taxon>asterids</taxon>
        <taxon>Ericales</taxon>
        <taxon>Ericaceae</taxon>
        <taxon>Ericoideae</taxon>
        <taxon>Rhodoreae</taxon>
        <taxon>Rhododendron</taxon>
    </lineage>
</organism>
<dbReference type="Proteomes" id="UP000823749">
    <property type="component" value="Chromosome 5"/>
</dbReference>
<gene>
    <name evidence="1" type="ORF">RHGRI_013161</name>
</gene>
<keyword evidence="2" id="KW-1185">Reference proteome</keyword>